<comment type="caution">
    <text evidence="4">The sequence shown here is derived from an EMBL/GenBank/DDBJ whole genome shotgun (WGS) entry which is preliminary data.</text>
</comment>
<dbReference type="EMBL" id="SUME01000001">
    <property type="protein sequence ID" value="TJZ63121.1"/>
    <property type="molecule type" value="Genomic_DNA"/>
</dbReference>
<evidence type="ECO:0000256" key="1">
    <source>
        <dbReference type="SAM" id="MobiDB-lite"/>
    </source>
</evidence>
<evidence type="ECO:0000256" key="2">
    <source>
        <dbReference type="SAM" id="Phobius"/>
    </source>
</evidence>
<organism evidence="4 5">
    <name type="scientific">Sphingobacterium olei</name>
    <dbReference type="NCBI Taxonomy" id="2571155"/>
    <lineage>
        <taxon>Bacteria</taxon>
        <taxon>Pseudomonadati</taxon>
        <taxon>Bacteroidota</taxon>
        <taxon>Sphingobacteriia</taxon>
        <taxon>Sphingobacteriales</taxon>
        <taxon>Sphingobacteriaceae</taxon>
        <taxon>Sphingobacterium</taxon>
    </lineage>
</organism>
<keyword evidence="5" id="KW-1185">Reference proteome</keyword>
<dbReference type="Proteomes" id="UP000306808">
    <property type="component" value="Unassembled WGS sequence"/>
</dbReference>
<proteinExistence type="predicted"/>
<dbReference type="AlphaFoldDB" id="A0A4U0P6N2"/>
<reference evidence="4 5" key="1">
    <citation type="submission" date="2019-04" db="EMBL/GenBank/DDBJ databases">
        <title>Sphingobacterium olei sp. nov., isolated from oil-contaminated soil.</title>
        <authorList>
            <person name="Liu B."/>
        </authorList>
    </citation>
    <scope>NUCLEOTIDE SEQUENCE [LARGE SCALE GENOMIC DNA]</scope>
    <source>
        <strain evidence="4 5">HAL-9</strain>
    </source>
</reference>
<keyword evidence="2" id="KW-0812">Transmembrane</keyword>
<keyword evidence="2" id="KW-1133">Transmembrane helix</keyword>
<evidence type="ECO:0000259" key="3">
    <source>
        <dbReference type="Pfam" id="PF14242"/>
    </source>
</evidence>
<keyword evidence="2" id="KW-0472">Membrane</keyword>
<dbReference type="OrthoDB" id="677607at2"/>
<name>A0A4U0P6N2_9SPHI</name>
<feature type="compositionally biased region" description="Polar residues" evidence="1">
    <location>
        <begin position="89"/>
        <end position="102"/>
    </location>
</feature>
<feature type="domain" description="DUF4342" evidence="3">
    <location>
        <begin position="3"/>
        <end position="77"/>
    </location>
</feature>
<dbReference type="Pfam" id="PF14242">
    <property type="entry name" value="DUF4342"/>
    <property type="match status" value="1"/>
</dbReference>
<feature type="compositionally biased region" description="Basic and acidic residues" evidence="1">
    <location>
        <begin position="77"/>
        <end position="88"/>
    </location>
</feature>
<feature type="transmembrane region" description="Helical" evidence="2">
    <location>
        <begin position="43"/>
        <end position="68"/>
    </location>
</feature>
<dbReference type="RefSeq" id="WP_136899667.1">
    <property type="nucleotide sequence ID" value="NZ_SUME01000001.1"/>
</dbReference>
<dbReference type="InterPro" id="IPR025642">
    <property type="entry name" value="DUF4342"/>
</dbReference>
<protein>
    <submittedName>
        <fullName evidence="4">DUF4342 domain-containing protein</fullName>
    </submittedName>
</protein>
<evidence type="ECO:0000313" key="4">
    <source>
        <dbReference type="EMBL" id="TJZ63121.1"/>
    </source>
</evidence>
<evidence type="ECO:0000313" key="5">
    <source>
        <dbReference type="Proteomes" id="UP000306808"/>
    </source>
</evidence>
<gene>
    <name evidence="4" type="ORF">FAZ15_02150</name>
</gene>
<feature type="region of interest" description="Disordered" evidence="1">
    <location>
        <begin position="77"/>
        <end position="102"/>
    </location>
</feature>
<sequence>MSFKESFNVNGENLLKKIKEIIAEGNVRKIIISDKTGKEILSFPVTIGVVGVVLLPVFAAIGALAALLTECTITVERSDTPKDEDHNDTASPTENPNTPTDI</sequence>
<accession>A0A4U0P6N2</accession>